<dbReference type="Gene3D" id="3.90.660.20">
    <property type="entry name" value="Protoporphyrinogen oxidase, mitochondrial, domain 2"/>
    <property type="match status" value="1"/>
</dbReference>
<dbReference type="PANTHER" id="PTHR42923:SF3">
    <property type="entry name" value="PROTOPORPHYRINOGEN OXIDASE"/>
    <property type="match status" value="1"/>
</dbReference>
<dbReference type="SUPFAM" id="SSF54373">
    <property type="entry name" value="FAD-linked reductases, C-terminal domain"/>
    <property type="match status" value="1"/>
</dbReference>
<dbReference type="Proteomes" id="UP000552883">
    <property type="component" value="Unassembled WGS sequence"/>
</dbReference>
<dbReference type="Gene3D" id="3.50.50.60">
    <property type="entry name" value="FAD/NAD(P)-binding domain"/>
    <property type="match status" value="1"/>
</dbReference>
<dbReference type="Gene3D" id="1.10.3110.10">
    <property type="entry name" value="protoporphyrinogen ix oxidase, domain 3"/>
    <property type="match status" value="1"/>
</dbReference>
<proteinExistence type="predicted"/>
<dbReference type="Pfam" id="PF01593">
    <property type="entry name" value="Amino_oxidase"/>
    <property type="match status" value="1"/>
</dbReference>
<feature type="domain" description="Amine oxidase" evidence="2">
    <location>
        <begin position="11"/>
        <end position="275"/>
    </location>
</feature>
<dbReference type="SUPFAM" id="SSF51905">
    <property type="entry name" value="FAD/NAD(P)-binding domain"/>
    <property type="match status" value="1"/>
</dbReference>
<organism evidence="3 4">
    <name type="scientific">Microcella frigidaquae</name>
    <dbReference type="NCBI Taxonomy" id="424758"/>
    <lineage>
        <taxon>Bacteria</taxon>
        <taxon>Bacillati</taxon>
        <taxon>Actinomycetota</taxon>
        <taxon>Actinomycetes</taxon>
        <taxon>Micrococcales</taxon>
        <taxon>Microbacteriaceae</taxon>
        <taxon>Microcella</taxon>
    </lineage>
</organism>
<dbReference type="AlphaFoldDB" id="A0A840X6T8"/>
<dbReference type="PANTHER" id="PTHR42923">
    <property type="entry name" value="PROTOPORPHYRINOGEN OXIDASE"/>
    <property type="match status" value="1"/>
</dbReference>
<sequence>MTDTIVVGAGIAGLVAARELVLLGHTVRVLEASDRAGGQIAAATVDGVRIDLGAEAFATRGGLVRDYLERLGLADRIESPLDAPAWLCTPENDLVPLPAVSLLGIPSAPLAADVVRVVGRRGAWRAQLDALLPGPIGSRMTTVGGVVRRRMGAAVLERLVAPVVEGIHSVHPDQLPLTSVPGLRHHLLRENSLARAVMRMRIDAPAGSLVARIDGGMTTLVDALLAELDRFGVAIDYGVRVIAAHPDHVVVAGDGGDEHVISGRVLVAAPGIVANEHGETGGTTQTHLVTLVLAADGPYRDALVTAPRGTGVLVARGSTVQARALTHATAKWPGLRERAAGREIVRLSYEQPVDVEQARRDASVLLGVSIPADSIEHVETVSWNRAQRITVDNELPLIGEQVAGTGLAAVIAHAVDTAHEFGAPTDNAPPSNEQKESAA</sequence>
<dbReference type="EC" id="1.3.3.4" evidence="3"/>
<name>A0A840X6T8_9MICO</name>
<dbReference type="GO" id="GO:0004729">
    <property type="term" value="F:oxygen-dependent protoporphyrinogen oxidase activity"/>
    <property type="evidence" value="ECO:0007669"/>
    <property type="project" value="UniProtKB-EC"/>
</dbReference>
<feature type="region of interest" description="Disordered" evidence="1">
    <location>
        <begin position="420"/>
        <end position="439"/>
    </location>
</feature>
<gene>
    <name evidence="3" type="ORF">BJ959_001447</name>
</gene>
<accession>A0A840X6T8</accession>
<dbReference type="RefSeq" id="WP_153981341.1">
    <property type="nucleotide sequence ID" value="NZ_BAAANZ010000005.1"/>
</dbReference>
<protein>
    <submittedName>
        <fullName evidence="3">Oxygen-dependent protoporphyrinogen oxidase</fullName>
        <ecNumber evidence="3">1.3.3.4</ecNumber>
    </submittedName>
</protein>
<dbReference type="EMBL" id="JACHBS010000001">
    <property type="protein sequence ID" value="MBB5617951.1"/>
    <property type="molecule type" value="Genomic_DNA"/>
</dbReference>
<evidence type="ECO:0000313" key="3">
    <source>
        <dbReference type="EMBL" id="MBB5617951.1"/>
    </source>
</evidence>
<dbReference type="OrthoDB" id="3450553at2"/>
<evidence type="ECO:0000313" key="4">
    <source>
        <dbReference type="Proteomes" id="UP000552883"/>
    </source>
</evidence>
<evidence type="ECO:0000259" key="2">
    <source>
        <dbReference type="Pfam" id="PF01593"/>
    </source>
</evidence>
<evidence type="ECO:0000256" key="1">
    <source>
        <dbReference type="SAM" id="MobiDB-lite"/>
    </source>
</evidence>
<keyword evidence="4" id="KW-1185">Reference proteome</keyword>
<comment type="caution">
    <text evidence="3">The sequence shown here is derived from an EMBL/GenBank/DDBJ whole genome shotgun (WGS) entry which is preliminary data.</text>
</comment>
<reference evidence="3 4" key="1">
    <citation type="submission" date="2020-08" db="EMBL/GenBank/DDBJ databases">
        <title>Sequencing the genomes of 1000 actinobacteria strains.</title>
        <authorList>
            <person name="Klenk H.-P."/>
        </authorList>
    </citation>
    <scope>NUCLEOTIDE SEQUENCE [LARGE SCALE GENOMIC DNA]</scope>
    <source>
        <strain evidence="3 4">DSM 23889</strain>
    </source>
</reference>
<dbReference type="InterPro" id="IPR036188">
    <property type="entry name" value="FAD/NAD-bd_sf"/>
</dbReference>
<dbReference type="InterPro" id="IPR002937">
    <property type="entry name" value="Amino_oxidase"/>
</dbReference>
<dbReference type="InterPro" id="IPR050464">
    <property type="entry name" value="Zeta_carotene_desat/Oxidored"/>
</dbReference>
<keyword evidence="3" id="KW-0560">Oxidoreductase</keyword>